<keyword evidence="3" id="KW-0808">Transferase</keyword>
<dbReference type="GO" id="GO:0005665">
    <property type="term" value="C:RNA polymerase II, core complex"/>
    <property type="evidence" value="ECO:0007669"/>
    <property type="project" value="TreeGrafter"/>
</dbReference>
<evidence type="ECO:0000313" key="8">
    <source>
        <dbReference type="Proteomes" id="UP000887574"/>
    </source>
</evidence>
<proteinExistence type="predicted"/>
<dbReference type="InterPro" id="IPR045867">
    <property type="entry name" value="DNA-dir_RpoC_beta_prime"/>
</dbReference>
<dbReference type="WBParaSite" id="jg7433">
    <property type="protein sequence ID" value="jg7433"/>
    <property type="gene ID" value="jg7433"/>
</dbReference>
<feature type="domain" description="RNA polymerase alpha subunit" evidence="6">
    <location>
        <begin position="217"/>
        <end position="245"/>
    </location>
</feature>
<dbReference type="GO" id="GO:0006351">
    <property type="term" value="P:DNA-templated transcription"/>
    <property type="evidence" value="ECO:0007669"/>
    <property type="project" value="InterPro"/>
</dbReference>
<dbReference type="Proteomes" id="UP000887574">
    <property type="component" value="Unplaced"/>
</dbReference>
<evidence type="ECO:0000256" key="4">
    <source>
        <dbReference type="ARBA" id="ARBA00022695"/>
    </source>
</evidence>
<sequence length="246" mass="27557">MVGASCIGKGFGGLGWSKLTIGPFHKNFTTVIGLNGRGKSNICLPCNLRRPIWNTQKIFHIELRKPVDLNPLKVIEGVKQLSERLIIVNGCDEISKEAQYNSTLLMNILLRSVLSSKEVAMNHRLSEEALEWLLGEVEVRFNQAIGQPGEMVGALSSQSLGEPATQMTLNTFHYAGVCQERDSGSASSEGNHQRFEESQDTVSDCFCRELPQRMLRRPRMINRQPTLHKMSMMGHKIKCCPGRLFE</sequence>
<evidence type="ECO:0000256" key="2">
    <source>
        <dbReference type="ARBA" id="ARBA00022478"/>
    </source>
</evidence>
<dbReference type="PANTHER" id="PTHR19376:SF37">
    <property type="entry name" value="DNA-DIRECTED RNA POLYMERASE II SUBUNIT RPB1"/>
    <property type="match status" value="1"/>
</dbReference>
<keyword evidence="8" id="KW-1185">Reference proteome</keyword>
<dbReference type="SUPFAM" id="SSF64484">
    <property type="entry name" value="beta and beta-prime subunits of DNA dependent RNA-polymerase"/>
    <property type="match status" value="2"/>
</dbReference>
<dbReference type="EC" id="2.7.7.6" evidence="1"/>
<dbReference type="Gene3D" id="2.40.40.20">
    <property type="match status" value="1"/>
</dbReference>
<evidence type="ECO:0000256" key="5">
    <source>
        <dbReference type="ARBA" id="ARBA00023163"/>
    </source>
</evidence>
<evidence type="ECO:0000313" key="9">
    <source>
        <dbReference type="WBParaSite" id="jg7433"/>
    </source>
</evidence>
<keyword evidence="4" id="KW-0548">Nucleotidyltransferase</keyword>
<dbReference type="GO" id="GO:0003677">
    <property type="term" value="F:DNA binding"/>
    <property type="evidence" value="ECO:0007669"/>
    <property type="project" value="InterPro"/>
</dbReference>
<keyword evidence="2" id="KW-0240">DNA-directed RNA polymerase</keyword>
<keyword evidence="5" id="KW-0804">Transcription</keyword>
<feature type="domain" description="RNA polymerase Rpb1" evidence="7">
    <location>
        <begin position="34"/>
        <end position="144"/>
    </location>
</feature>
<evidence type="ECO:0000256" key="1">
    <source>
        <dbReference type="ARBA" id="ARBA00012418"/>
    </source>
</evidence>
<dbReference type="AlphaFoldDB" id="A0A915EL18"/>
<evidence type="ECO:0000256" key="3">
    <source>
        <dbReference type="ARBA" id="ARBA00022679"/>
    </source>
</evidence>
<dbReference type="Pfam" id="PF04992">
    <property type="entry name" value="RNA_pol_Rpb1_6"/>
    <property type="match status" value="1"/>
</dbReference>
<organism evidence="8 9">
    <name type="scientific">Ditylenchus dipsaci</name>
    <dbReference type="NCBI Taxonomy" id="166011"/>
    <lineage>
        <taxon>Eukaryota</taxon>
        <taxon>Metazoa</taxon>
        <taxon>Ecdysozoa</taxon>
        <taxon>Nematoda</taxon>
        <taxon>Chromadorea</taxon>
        <taxon>Rhabditida</taxon>
        <taxon>Tylenchina</taxon>
        <taxon>Tylenchomorpha</taxon>
        <taxon>Sphaerularioidea</taxon>
        <taxon>Anguinidae</taxon>
        <taxon>Anguininae</taxon>
        <taxon>Ditylenchus</taxon>
    </lineage>
</organism>
<name>A0A915EL18_9BILA</name>
<protein>
    <recommendedName>
        <fullName evidence="1">DNA-directed RNA polymerase</fullName>
        <ecNumber evidence="1">2.7.7.6</ecNumber>
    </recommendedName>
</protein>
<evidence type="ECO:0000259" key="7">
    <source>
        <dbReference type="Pfam" id="PF04992"/>
    </source>
</evidence>
<dbReference type="GO" id="GO:0003899">
    <property type="term" value="F:DNA-directed RNA polymerase activity"/>
    <property type="evidence" value="ECO:0007669"/>
    <property type="project" value="UniProtKB-EC"/>
</dbReference>
<dbReference type="PANTHER" id="PTHR19376">
    <property type="entry name" value="DNA-DIRECTED RNA POLYMERASE"/>
    <property type="match status" value="1"/>
</dbReference>
<dbReference type="Pfam" id="PF00623">
    <property type="entry name" value="RNA_pol_Rpb1_2"/>
    <property type="match status" value="1"/>
</dbReference>
<dbReference type="InterPro" id="IPR007075">
    <property type="entry name" value="RNA_pol_Rpb1_6"/>
</dbReference>
<reference evidence="9" key="1">
    <citation type="submission" date="2022-11" db="UniProtKB">
        <authorList>
            <consortium name="WormBaseParasite"/>
        </authorList>
    </citation>
    <scope>IDENTIFICATION</scope>
</reference>
<dbReference type="InterPro" id="IPR000722">
    <property type="entry name" value="RNA_pol_asu"/>
</dbReference>
<accession>A0A915EL18</accession>
<evidence type="ECO:0000259" key="6">
    <source>
        <dbReference type="Pfam" id="PF00623"/>
    </source>
</evidence>